<sequence length="701" mass="72614">MDEHPASLRPGQGHKPTSTQEDVSAKEDVSANADVPLSLRPGQGHMPPPASANAPQAGAQGQDSSYYDESANAHPSELPGHEPEQSQQQQAPTQGPTYTNQEPQYQPQSNPPSAHPAHQHQVSSYPPSADPGKQYEPEDDPSAYPKPLYHRAHSNPSSAHPNHQSGQAGNLPGSAHPENQAASILGSAEPEPQTLGSPKSAHAAEHTVQADDNPPDYHEDQHGVEYNPLSVQDEKNQQTPGYFPPPPPGPPPSDQKHAEQFYPPPPPGPPPNQSQAHPNPLKSHPYEDASTDAPPPGYSPPPPGFHVPSDAKPPALPPRRSPSQGQSSAYVPAPAPGPGSHSAVPPTDHQAQASGSHVPAAAAAGVGLGAGTGAGAGAPSAGADGKTKKGFGERLYQWGVKAGVPINKVTNKLGSEAFWPTTMDKECDKGARILKSFCKDGFYTSNLNYPPPSPGHPTTPGPSTKGKALVKIPPKAVQQAKGIAIFTTLRTGLHISGAGGSGIVVARLPDGSWSPPSGFLVHTLGAGFMVGLDIYDCVCVLNTEAAVQAFIKPRLSLGGEVAVVAGPIGAGASLEGALKGGKPVWSYMKSRGFYAGVQADGTIIIERPGANADFYGEKVSVEQILKGKVKDSGPLATGKDGVVMWPTGAKQLMEVLRAAEGKSADETVLGQVAGPTPGDLAGTEGVHKEKDEEMQGGVKFA</sequence>
<feature type="domain" description="Ysc84 actin-binding" evidence="2">
    <location>
        <begin position="522"/>
        <end position="659"/>
    </location>
</feature>
<evidence type="ECO:0000256" key="1">
    <source>
        <dbReference type="SAM" id="MobiDB-lite"/>
    </source>
</evidence>
<dbReference type="PANTHER" id="PTHR15629">
    <property type="entry name" value="SH3YL1 PROTEIN"/>
    <property type="match status" value="1"/>
</dbReference>
<dbReference type="RefSeq" id="XP_040720964.1">
    <property type="nucleotide sequence ID" value="XM_040859115.1"/>
</dbReference>
<gene>
    <name evidence="3" type="ORF">BCR38DRAFT_416603</name>
</gene>
<dbReference type="STRING" id="1141098.A0A1Y2EIF8"/>
<dbReference type="EMBL" id="MCFJ01000001">
    <property type="protein sequence ID" value="ORY71372.1"/>
    <property type="molecule type" value="Genomic_DNA"/>
</dbReference>
<feature type="compositionally biased region" description="Pro residues" evidence="1">
    <location>
        <begin position="449"/>
        <end position="460"/>
    </location>
</feature>
<accession>A0A1Y2EIF8</accession>
<dbReference type="InterPro" id="IPR051702">
    <property type="entry name" value="SH3_domain_YSC84-like"/>
</dbReference>
<dbReference type="Pfam" id="PF04366">
    <property type="entry name" value="Ysc84"/>
    <property type="match status" value="1"/>
</dbReference>
<evidence type="ECO:0000313" key="3">
    <source>
        <dbReference type="EMBL" id="ORY71372.1"/>
    </source>
</evidence>
<keyword evidence="4" id="KW-1185">Reference proteome</keyword>
<dbReference type="InterPro" id="IPR007461">
    <property type="entry name" value="Ysc84_actin-binding"/>
</dbReference>
<protein>
    <recommendedName>
        <fullName evidence="2">Ysc84 actin-binding domain-containing protein</fullName>
    </recommendedName>
</protein>
<feature type="region of interest" description="Disordered" evidence="1">
    <location>
        <begin position="1"/>
        <end position="359"/>
    </location>
</feature>
<feature type="region of interest" description="Disordered" evidence="1">
    <location>
        <begin position="669"/>
        <end position="701"/>
    </location>
</feature>
<feature type="region of interest" description="Disordered" evidence="1">
    <location>
        <begin position="448"/>
        <end position="468"/>
    </location>
</feature>
<feature type="compositionally biased region" description="Pro residues" evidence="1">
    <location>
        <begin position="242"/>
        <end position="253"/>
    </location>
</feature>
<dbReference type="GeneID" id="63775327"/>
<dbReference type="CDD" id="cd11524">
    <property type="entry name" value="SYLF"/>
    <property type="match status" value="1"/>
</dbReference>
<dbReference type="OrthoDB" id="10255128at2759"/>
<feature type="compositionally biased region" description="Low complexity" evidence="1">
    <location>
        <begin position="85"/>
        <end position="99"/>
    </location>
</feature>
<dbReference type="Proteomes" id="UP000193689">
    <property type="component" value="Unassembled WGS sequence"/>
</dbReference>
<feature type="compositionally biased region" description="Low complexity" evidence="1">
    <location>
        <begin position="321"/>
        <end position="359"/>
    </location>
</feature>
<dbReference type="InParanoid" id="A0A1Y2EIF8"/>
<name>A0A1Y2EIF8_9PEZI</name>
<dbReference type="AlphaFoldDB" id="A0A1Y2EIF8"/>
<evidence type="ECO:0000259" key="2">
    <source>
        <dbReference type="Pfam" id="PF04366"/>
    </source>
</evidence>
<feature type="compositionally biased region" description="Pro residues" evidence="1">
    <location>
        <begin position="293"/>
        <end position="305"/>
    </location>
</feature>
<proteinExistence type="predicted"/>
<dbReference type="PANTHER" id="PTHR15629:SF8">
    <property type="entry name" value="DUF500 DOMAIN PROTEIN (AFU_ORTHOLOGUE AFUA_5G07310)"/>
    <property type="match status" value="1"/>
</dbReference>
<dbReference type="GO" id="GO:0035091">
    <property type="term" value="F:phosphatidylinositol binding"/>
    <property type="evidence" value="ECO:0007669"/>
    <property type="project" value="TreeGrafter"/>
</dbReference>
<feature type="compositionally biased region" description="Pro residues" evidence="1">
    <location>
        <begin position="262"/>
        <end position="272"/>
    </location>
</feature>
<reference evidence="3 4" key="1">
    <citation type="submission" date="2016-07" db="EMBL/GenBank/DDBJ databases">
        <title>Pervasive Adenine N6-methylation of Active Genes in Fungi.</title>
        <authorList>
            <consortium name="DOE Joint Genome Institute"/>
            <person name="Mondo S.J."/>
            <person name="Dannebaum R.O."/>
            <person name="Kuo R.C."/>
            <person name="Labutti K."/>
            <person name="Haridas S."/>
            <person name="Kuo A."/>
            <person name="Salamov A."/>
            <person name="Ahrendt S.R."/>
            <person name="Lipzen A."/>
            <person name="Sullivan W."/>
            <person name="Andreopoulos W.B."/>
            <person name="Clum A."/>
            <person name="Lindquist E."/>
            <person name="Daum C."/>
            <person name="Ramamoorthy G.K."/>
            <person name="Gryganskyi A."/>
            <person name="Culley D."/>
            <person name="Magnuson J.K."/>
            <person name="James T.Y."/>
            <person name="O'Malley M.A."/>
            <person name="Stajich J.E."/>
            <person name="Spatafora J.W."/>
            <person name="Visel A."/>
            <person name="Grigoriev I.V."/>
        </authorList>
    </citation>
    <scope>NUCLEOTIDE SEQUENCE [LARGE SCALE GENOMIC DNA]</scope>
    <source>
        <strain evidence="3 4">CBS 129021</strain>
    </source>
</reference>
<evidence type="ECO:0000313" key="4">
    <source>
        <dbReference type="Proteomes" id="UP000193689"/>
    </source>
</evidence>
<comment type="caution">
    <text evidence="3">The sequence shown here is derived from an EMBL/GenBank/DDBJ whole genome shotgun (WGS) entry which is preliminary data.</text>
</comment>
<feature type="compositionally biased region" description="Basic and acidic residues" evidence="1">
    <location>
        <begin position="202"/>
        <end position="223"/>
    </location>
</feature>
<organism evidence="3 4">
    <name type="scientific">Pseudomassariella vexata</name>
    <dbReference type="NCBI Taxonomy" id="1141098"/>
    <lineage>
        <taxon>Eukaryota</taxon>
        <taxon>Fungi</taxon>
        <taxon>Dikarya</taxon>
        <taxon>Ascomycota</taxon>
        <taxon>Pezizomycotina</taxon>
        <taxon>Sordariomycetes</taxon>
        <taxon>Xylariomycetidae</taxon>
        <taxon>Amphisphaeriales</taxon>
        <taxon>Pseudomassariaceae</taxon>
        <taxon>Pseudomassariella</taxon>
    </lineage>
</organism>
<feature type="compositionally biased region" description="Polar residues" evidence="1">
    <location>
        <begin position="154"/>
        <end position="168"/>
    </location>
</feature>